<evidence type="ECO:0000313" key="2">
    <source>
        <dbReference type="Proteomes" id="UP001155820"/>
    </source>
</evidence>
<name>A0AA44ERS9_9HYPH</name>
<comment type="caution">
    <text evidence="1">The sequence shown here is derived from an EMBL/GenBank/DDBJ whole genome shotgun (WGS) entry which is preliminary data.</text>
</comment>
<sequence>MSKFVIGETDCLDSAARNLNDLLDVICELQFDTTDGPVDRRIDSLLWIARDMSAGIVDRTSNRLAHSATADSMERISNVAGAEIELLSEIMALTAKFQRRRQELEGAAK</sequence>
<protein>
    <submittedName>
        <fullName evidence="1">Uncharacterized protein</fullName>
    </submittedName>
</protein>
<dbReference type="RefSeq" id="WP_172874327.1">
    <property type="nucleotide sequence ID" value="NZ_JABRWL010000006.1"/>
</dbReference>
<organism evidence="1 2">
    <name type="scientific">Agrobacterium pusense</name>
    <dbReference type="NCBI Taxonomy" id="648995"/>
    <lineage>
        <taxon>Bacteria</taxon>
        <taxon>Pseudomonadati</taxon>
        <taxon>Pseudomonadota</taxon>
        <taxon>Alphaproteobacteria</taxon>
        <taxon>Hyphomicrobiales</taxon>
        <taxon>Rhizobiaceae</taxon>
        <taxon>Rhizobium/Agrobacterium group</taxon>
        <taxon>Agrobacterium</taxon>
    </lineage>
</organism>
<accession>A0AA44ERS9</accession>
<reference evidence="1" key="1">
    <citation type="submission" date="2019-07" db="EMBL/GenBank/DDBJ databases">
        <title>FDA dAtabase for Regulatory Grade micrObial Sequences (FDA-ARGOS): Supporting development and validation of Infectious Disease Dx tests.</title>
        <authorList>
            <person name="Bachman M."/>
            <person name="Young C."/>
            <person name="Tallon L."/>
            <person name="Sadzewicz L."/>
            <person name="Vavikolanu K."/>
            <person name="Mehta A."/>
            <person name="Aluvathingal J."/>
            <person name="Nadendla S."/>
            <person name="Nandy P."/>
            <person name="Geyer C."/>
            <person name="Yan Y."/>
            <person name="Sichtig H."/>
        </authorList>
    </citation>
    <scope>NUCLEOTIDE SEQUENCE</scope>
    <source>
        <strain evidence="1">FDAARGOS_618</strain>
    </source>
</reference>
<dbReference type="EMBL" id="JABRWM010000006">
    <property type="protein sequence ID" value="NRF23323.1"/>
    <property type="molecule type" value="Genomic_DNA"/>
</dbReference>
<dbReference type="Proteomes" id="UP001155820">
    <property type="component" value="Unassembled WGS sequence"/>
</dbReference>
<evidence type="ECO:0000313" key="1">
    <source>
        <dbReference type="EMBL" id="NRF23323.1"/>
    </source>
</evidence>
<gene>
    <name evidence="1" type="ORF">FOB26_30175</name>
</gene>
<dbReference type="AlphaFoldDB" id="A0AA44ERS9"/>
<proteinExistence type="predicted"/>
<keyword evidence="2" id="KW-1185">Reference proteome</keyword>